<dbReference type="InterPro" id="IPR013229">
    <property type="entry name" value="PEGA"/>
</dbReference>
<dbReference type="AlphaFoldDB" id="A0A7U7J5C6"/>
<dbReference type="EMBL" id="CBTK010000290">
    <property type="protein sequence ID" value="CDH47090.1"/>
    <property type="molecule type" value="Genomic_DNA"/>
</dbReference>
<dbReference type="Proteomes" id="UP000019184">
    <property type="component" value="Unassembled WGS sequence"/>
</dbReference>
<dbReference type="Pfam" id="PF08308">
    <property type="entry name" value="PEGA"/>
    <property type="match status" value="1"/>
</dbReference>
<dbReference type="Gene3D" id="3.40.50.10610">
    <property type="entry name" value="ABC-type transport auxiliary lipoprotein component"/>
    <property type="match status" value="1"/>
</dbReference>
<comment type="caution">
    <text evidence="2">The sequence shown here is derived from an EMBL/GenBank/DDBJ whole genome shotgun (WGS) entry which is preliminary data.</text>
</comment>
<dbReference type="PANTHER" id="PTHR36194:SF1">
    <property type="entry name" value="S-LAYER-LIKE PROTEIN"/>
    <property type="match status" value="1"/>
</dbReference>
<dbReference type="Gene3D" id="2.60.40.1120">
    <property type="entry name" value="Carboxypeptidase-like, regulatory domain"/>
    <property type="match status" value="1"/>
</dbReference>
<evidence type="ECO:0000259" key="1">
    <source>
        <dbReference type="Pfam" id="PF08308"/>
    </source>
</evidence>
<gene>
    <name evidence="2" type="ORF">BN874_720034</name>
</gene>
<sequence>MDKTLLKVFGWLLALVVELLTVPVWAAENPPPARMTATVVEFTVRGGLDEQAGAILADLMMSAIANTSRFTLKDRLPLSAAAKIAKSQELGSTGLIDPKTAAELGRLYGVDAVVTGGVNKLGDLITVTARLIDTKTASLLRSGQIQGKDIDSIQIKINELATMITAPPEPPKTYALTVVAQPPDAQIRLLNNPVAYQTGVRLLPGDYEVEITRPGYLAHKAPVRIGDRDVTVTVALDAAKYGLTVRPEPADAQIRLLGSSVAYQAGVALPPGSYEIEVSRDGYVSRKFPVRIVDSEVTVPIVLDKTTPPPLAPSQYRLTVQTDPPQAVVRLVNVKTPYQPGVRLPPGDYPLEISQSGYEPVRMTAKIVDSDVLVPVKLIKQAEPERPKLYRLTVRVDPPNARVRLRGVKTAYKPGIPLPPGNYTVEVSRAGYETKQLPISIADSDLTVPVVLVKQAAPELYQLTVQVDPPGAQVRLRGTGTVYRPGVQLPPGNYTIEVAKSGYETKSTTVRIANSDVSVPITLLKSPEIAQYRLTVQATPPSARVRLVNSAFTYRPGVLLPSGNYTVEVTGRGYETKRLTVRIAGDDVALPVELEKTAAVASSTSTAAPPSLRAGEWRISAVQADSALDSQDRAEVLRIFNGYVGRTVTRDALLDGALRVYQSTGVTLSFTVRENAAGSAELYARAARRVRKTYESSIPIMTRSQLENSGFGVSVQ</sequence>
<proteinExistence type="predicted"/>
<dbReference type="PANTHER" id="PTHR36194">
    <property type="entry name" value="S-LAYER-LIKE PROTEIN"/>
    <property type="match status" value="1"/>
</dbReference>
<protein>
    <recommendedName>
        <fullName evidence="1">PEGA domain-containing protein</fullName>
    </recommendedName>
</protein>
<name>A0A7U7J5C6_9GAMM</name>
<organism evidence="2 3">
    <name type="scientific">Candidatus Contendobacter odensis Run_B_J11</name>
    <dbReference type="NCBI Taxonomy" id="1400861"/>
    <lineage>
        <taxon>Bacteria</taxon>
        <taxon>Pseudomonadati</taxon>
        <taxon>Pseudomonadota</taxon>
        <taxon>Gammaproteobacteria</taxon>
        <taxon>Candidatus Competibacteraceae</taxon>
        <taxon>Candidatus Contendibacter</taxon>
    </lineage>
</organism>
<accession>A0A7U7J5C6</accession>
<feature type="domain" description="PEGA" evidence="1">
    <location>
        <begin position="461"/>
        <end position="524"/>
    </location>
</feature>
<evidence type="ECO:0000313" key="3">
    <source>
        <dbReference type="Proteomes" id="UP000019184"/>
    </source>
</evidence>
<dbReference type="OrthoDB" id="6126039at2"/>
<dbReference type="RefSeq" id="WP_034435836.1">
    <property type="nucleotide sequence ID" value="NZ_CBTK010000290.1"/>
</dbReference>
<reference evidence="2 3" key="1">
    <citation type="journal article" date="2014" name="ISME J.">
        <title>Candidatus Competibacter-lineage genomes retrieved from metagenomes reveal functional metabolic diversity.</title>
        <authorList>
            <person name="McIlroy S.J."/>
            <person name="Albertsen M."/>
            <person name="Andresen E.K."/>
            <person name="Saunders A.M."/>
            <person name="Kristiansen R."/>
            <person name="Stokholm-Bjerregaard M."/>
            <person name="Nielsen K.L."/>
            <person name="Nielsen P.H."/>
        </authorList>
    </citation>
    <scope>NUCLEOTIDE SEQUENCE [LARGE SCALE GENOMIC DNA]</scope>
    <source>
        <strain evidence="2 3">Run_B_J11</strain>
    </source>
</reference>
<evidence type="ECO:0000313" key="2">
    <source>
        <dbReference type="EMBL" id="CDH47090.1"/>
    </source>
</evidence>
<keyword evidence="3" id="KW-1185">Reference proteome</keyword>